<gene>
    <name evidence="1" type="ORF">L210DRAFT_3585591</name>
</gene>
<evidence type="ECO:0000313" key="2">
    <source>
        <dbReference type="Proteomes" id="UP001194468"/>
    </source>
</evidence>
<dbReference type="Proteomes" id="UP001194468">
    <property type="component" value="Unassembled WGS sequence"/>
</dbReference>
<evidence type="ECO:0000313" key="1">
    <source>
        <dbReference type="EMBL" id="KAF8415599.1"/>
    </source>
</evidence>
<comment type="caution">
    <text evidence="1">The sequence shown here is derived from an EMBL/GenBank/DDBJ whole genome shotgun (WGS) entry which is preliminary data.</text>
</comment>
<proteinExistence type="predicted"/>
<keyword evidence="2" id="KW-1185">Reference proteome</keyword>
<protein>
    <submittedName>
        <fullName evidence="1">Uncharacterized protein</fullName>
    </submittedName>
</protein>
<dbReference type="AlphaFoldDB" id="A0AAD4BAR3"/>
<reference evidence="1" key="1">
    <citation type="submission" date="2019-10" db="EMBL/GenBank/DDBJ databases">
        <authorList>
            <consortium name="DOE Joint Genome Institute"/>
            <person name="Kuo A."/>
            <person name="Miyauchi S."/>
            <person name="Kiss E."/>
            <person name="Drula E."/>
            <person name="Kohler A."/>
            <person name="Sanchez-Garcia M."/>
            <person name="Andreopoulos B."/>
            <person name="Barry K.W."/>
            <person name="Bonito G."/>
            <person name="Buee M."/>
            <person name="Carver A."/>
            <person name="Chen C."/>
            <person name="Cichocki N."/>
            <person name="Clum A."/>
            <person name="Culley D."/>
            <person name="Crous P.W."/>
            <person name="Fauchery L."/>
            <person name="Girlanda M."/>
            <person name="Hayes R."/>
            <person name="Keri Z."/>
            <person name="LaButti K."/>
            <person name="Lipzen A."/>
            <person name="Lombard V."/>
            <person name="Magnuson J."/>
            <person name="Maillard F."/>
            <person name="Morin E."/>
            <person name="Murat C."/>
            <person name="Nolan M."/>
            <person name="Ohm R."/>
            <person name="Pangilinan J."/>
            <person name="Pereira M."/>
            <person name="Perotto S."/>
            <person name="Peter M."/>
            <person name="Riley R."/>
            <person name="Sitrit Y."/>
            <person name="Stielow B."/>
            <person name="Szollosi G."/>
            <person name="Zifcakova L."/>
            <person name="Stursova M."/>
            <person name="Spatafora J.W."/>
            <person name="Tedersoo L."/>
            <person name="Vaario L.-M."/>
            <person name="Yamada A."/>
            <person name="Yan M."/>
            <person name="Wang P."/>
            <person name="Xu J."/>
            <person name="Bruns T."/>
            <person name="Baldrian P."/>
            <person name="Vilgalys R."/>
            <person name="Henrissat B."/>
            <person name="Grigoriev I.V."/>
            <person name="Hibbett D."/>
            <person name="Nagy L.G."/>
            <person name="Martin F.M."/>
        </authorList>
    </citation>
    <scope>NUCLEOTIDE SEQUENCE</scope>
    <source>
        <strain evidence="1">BED1</strain>
    </source>
</reference>
<organism evidence="1 2">
    <name type="scientific">Boletus edulis BED1</name>
    <dbReference type="NCBI Taxonomy" id="1328754"/>
    <lineage>
        <taxon>Eukaryota</taxon>
        <taxon>Fungi</taxon>
        <taxon>Dikarya</taxon>
        <taxon>Basidiomycota</taxon>
        <taxon>Agaricomycotina</taxon>
        <taxon>Agaricomycetes</taxon>
        <taxon>Agaricomycetidae</taxon>
        <taxon>Boletales</taxon>
        <taxon>Boletineae</taxon>
        <taxon>Boletaceae</taxon>
        <taxon>Boletoideae</taxon>
        <taxon>Boletus</taxon>
    </lineage>
</organism>
<accession>A0AAD4BAR3</accession>
<feature type="non-terminal residue" evidence="1">
    <location>
        <position position="1"/>
    </location>
</feature>
<dbReference type="EMBL" id="WHUW01000311">
    <property type="protein sequence ID" value="KAF8415599.1"/>
    <property type="molecule type" value="Genomic_DNA"/>
</dbReference>
<feature type="non-terminal residue" evidence="1">
    <location>
        <position position="111"/>
    </location>
</feature>
<reference evidence="1" key="2">
    <citation type="journal article" date="2020" name="Nat. Commun.">
        <title>Large-scale genome sequencing of mycorrhizal fungi provides insights into the early evolution of symbiotic traits.</title>
        <authorList>
            <person name="Miyauchi S."/>
            <person name="Kiss E."/>
            <person name="Kuo A."/>
            <person name="Drula E."/>
            <person name="Kohler A."/>
            <person name="Sanchez-Garcia M."/>
            <person name="Morin E."/>
            <person name="Andreopoulos B."/>
            <person name="Barry K.W."/>
            <person name="Bonito G."/>
            <person name="Buee M."/>
            <person name="Carver A."/>
            <person name="Chen C."/>
            <person name="Cichocki N."/>
            <person name="Clum A."/>
            <person name="Culley D."/>
            <person name="Crous P.W."/>
            <person name="Fauchery L."/>
            <person name="Girlanda M."/>
            <person name="Hayes R.D."/>
            <person name="Keri Z."/>
            <person name="LaButti K."/>
            <person name="Lipzen A."/>
            <person name="Lombard V."/>
            <person name="Magnuson J."/>
            <person name="Maillard F."/>
            <person name="Murat C."/>
            <person name="Nolan M."/>
            <person name="Ohm R.A."/>
            <person name="Pangilinan J."/>
            <person name="Pereira M.F."/>
            <person name="Perotto S."/>
            <person name="Peter M."/>
            <person name="Pfister S."/>
            <person name="Riley R."/>
            <person name="Sitrit Y."/>
            <person name="Stielow J.B."/>
            <person name="Szollosi G."/>
            <person name="Zifcakova L."/>
            <person name="Stursova M."/>
            <person name="Spatafora J.W."/>
            <person name="Tedersoo L."/>
            <person name="Vaario L.M."/>
            <person name="Yamada A."/>
            <person name="Yan M."/>
            <person name="Wang P."/>
            <person name="Xu J."/>
            <person name="Bruns T."/>
            <person name="Baldrian P."/>
            <person name="Vilgalys R."/>
            <person name="Dunand C."/>
            <person name="Henrissat B."/>
            <person name="Grigoriev I.V."/>
            <person name="Hibbett D."/>
            <person name="Nagy L.G."/>
            <person name="Martin F.M."/>
        </authorList>
    </citation>
    <scope>NUCLEOTIDE SEQUENCE</scope>
    <source>
        <strain evidence="1">BED1</strain>
    </source>
</reference>
<name>A0AAD4BAR3_BOLED</name>
<sequence length="111" mass="12520">TQRILATFQRGACIAWQLLFVSYSLIVSSIGRHLEITAIFCKEHSLHPPWVFFVVRTISMHHTLLPSLDSPRSLRGSLITLPIPNSLHLLGSTTSGVYLKKEKEKRPNSLN</sequence>